<organism evidence="1 2">
    <name type="scientific">Methylobacterium terricola</name>
    <dbReference type="NCBI Taxonomy" id="2583531"/>
    <lineage>
        <taxon>Bacteria</taxon>
        <taxon>Pseudomonadati</taxon>
        <taxon>Pseudomonadota</taxon>
        <taxon>Alphaproteobacteria</taxon>
        <taxon>Hyphomicrobiales</taxon>
        <taxon>Methylobacteriaceae</taxon>
        <taxon>Methylobacterium</taxon>
    </lineage>
</organism>
<gene>
    <name evidence="1" type="ORF">FF100_13425</name>
</gene>
<dbReference type="EMBL" id="VDDA01000005">
    <property type="protein sequence ID" value="TNC12674.1"/>
    <property type="molecule type" value="Genomic_DNA"/>
</dbReference>
<comment type="caution">
    <text evidence="1">The sequence shown here is derived from an EMBL/GenBank/DDBJ whole genome shotgun (WGS) entry which is preliminary data.</text>
</comment>
<reference evidence="1 2" key="1">
    <citation type="submission" date="2019-06" db="EMBL/GenBank/DDBJ databases">
        <title>Genome of Methylobacterium sp. 17Sr1-39.</title>
        <authorList>
            <person name="Seo T."/>
        </authorList>
    </citation>
    <scope>NUCLEOTIDE SEQUENCE [LARGE SCALE GENOMIC DNA]</scope>
    <source>
        <strain evidence="1 2">17Sr1-39</strain>
    </source>
</reference>
<keyword evidence="2" id="KW-1185">Reference proteome</keyword>
<dbReference type="Proteomes" id="UP000305267">
    <property type="component" value="Unassembled WGS sequence"/>
</dbReference>
<evidence type="ECO:0000313" key="1">
    <source>
        <dbReference type="EMBL" id="TNC12674.1"/>
    </source>
</evidence>
<evidence type="ECO:0000313" key="2">
    <source>
        <dbReference type="Proteomes" id="UP000305267"/>
    </source>
</evidence>
<dbReference type="RefSeq" id="WP_139036214.1">
    <property type="nucleotide sequence ID" value="NZ_VDDA01000005.1"/>
</dbReference>
<name>A0A5C4LIE1_9HYPH</name>
<accession>A0A5C4LIE1</accession>
<sequence>MTWLYAITLWIFSYFQHLTVPFISARELNSEDPKRIGLNHLDGGYVGYNLASEVREYRRRDEKVEQLRQQIPDTPEDREIVQAIRLAEADPSPVPKDLSGTVDKLKKPCKSPLPPLSLHGQGWVITDATGEQHTGRRRIGLTTHEQEAGRL</sequence>
<protein>
    <submittedName>
        <fullName evidence="1">Uncharacterized protein</fullName>
    </submittedName>
</protein>
<dbReference type="AlphaFoldDB" id="A0A5C4LIE1"/>
<proteinExistence type="predicted"/>